<dbReference type="InterPro" id="IPR033276">
    <property type="entry name" value="BB"/>
</dbReference>
<protein>
    <submittedName>
        <fullName evidence="4">E3 ubiquitin ligase BIG BROTHER</fullName>
    </submittedName>
</protein>
<evidence type="ECO:0000256" key="1">
    <source>
        <dbReference type="PROSITE-ProRule" id="PRU00175"/>
    </source>
</evidence>
<name>A0A1D1ZAH0_9ARAE</name>
<accession>A0A1D1ZAH0</accession>
<dbReference type="EMBL" id="GDJX01004049">
    <property type="protein sequence ID" value="JAT63887.1"/>
    <property type="molecule type" value="Transcribed_RNA"/>
</dbReference>
<dbReference type="GO" id="GO:0016567">
    <property type="term" value="P:protein ubiquitination"/>
    <property type="evidence" value="ECO:0007669"/>
    <property type="project" value="InterPro"/>
</dbReference>
<dbReference type="InterPro" id="IPR001841">
    <property type="entry name" value="Znf_RING"/>
</dbReference>
<feature type="domain" description="RING-type" evidence="2">
    <location>
        <begin position="199"/>
        <end position="239"/>
    </location>
</feature>
<evidence type="ECO:0000313" key="3">
    <source>
        <dbReference type="EMBL" id="JAT49042.1"/>
    </source>
</evidence>
<dbReference type="Gene3D" id="3.30.40.10">
    <property type="entry name" value="Zinc/RING finger domain, C3HC4 (zinc finger)"/>
    <property type="match status" value="1"/>
</dbReference>
<evidence type="ECO:0000313" key="4">
    <source>
        <dbReference type="EMBL" id="JAT63887.1"/>
    </source>
</evidence>
<dbReference type="GO" id="GO:0004842">
    <property type="term" value="F:ubiquitin-protein transferase activity"/>
    <property type="evidence" value="ECO:0007669"/>
    <property type="project" value="InterPro"/>
</dbReference>
<dbReference type="SMART" id="SM00184">
    <property type="entry name" value="RING"/>
    <property type="match status" value="1"/>
</dbReference>
<sequence>MSSRQMEVHYINTGFPYTVTESFMDLFEGLTYAQADAALSGVLHDQGSPYWPIMHTNSYKYGVSGSGSNSSYTLSHAYDVTDHALRFDGGGRVWDSPALLNNEELSPLVLPDNGSSAESGVDTSTEECIRTHHNATSPQQVIWQDSIDPDNMTYEELLDLGEAVGTQSRGLPRELILSLPVSKYKCSFFSRKKGHSERCVICQMNYKRGDRQMTLPCKHVYHVGCISKWLGINKACPVCFAEVFGEKPRRT</sequence>
<keyword evidence="1" id="KW-0863">Zinc-finger</keyword>
<evidence type="ECO:0000259" key="2">
    <source>
        <dbReference type="PROSITE" id="PS50089"/>
    </source>
</evidence>
<dbReference type="GO" id="GO:0031624">
    <property type="term" value="F:ubiquitin conjugating enzyme binding"/>
    <property type="evidence" value="ECO:0007669"/>
    <property type="project" value="TreeGrafter"/>
</dbReference>
<dbReference type="PANTHER" id="PTHR46400:SF5">
    <property type="entry name" value="RING-TYPE DOMAIN-CONTAINING PROTEIN"/>
    <property type="match status" value="1"/>
</dbReference>
<dbReference type="EMBL" id="GDJX01018894">
    <property type="protein sequence ID" value="JAT49042.1"/>
    <property type="molecule type" value="Transcribed_RNA"/>
</dbReference>
<proteinExistence type="predicted"/>
<keyword evidence="1" id="KW-0862">Zinc</keyword>
<dbReference type="GO" id="GO:0016874">
    <property type="term" value="F:ligase activity"/>
    <property type="evidence" value="ECO:0007669"/>
    <property type="project" value="UniProtKB-KW"/>
</dbReference>
<dbReference type="AlphaFoldDB" id="A0A1D1ZAH0"/>
<keyword evidence="1" id="KW-0479">Metal-binding</keyword>
<dbReference type="SUPFAM" id="SSF57850">
    <property type="entry name" value="RING/U-box"/>
    <property type="match status" value="1"/>
</dbReference>
<reference evidence="4" key="1">
    <citation type="submission" date="2015-07" db="EMBL/GenBank/DDBJ databases">
        <title>Transcriptome Assembly of Anthurium amnicola.</title>
        <authorList>
            <person name="Suzuki J."/>
        </authorList>
    </citation>
    <scope>NUCLEOTIDE SEQUENCE</scope>
</reference>
<gene>
    <name evidence="4" type="primary">BB_0</name>
    <name evidence="3" type="synonym">BB_6</name>
    <name evidence="4" type="ORF">g.47381</name>
    <name evidence="3" type="ORF">g.47382</name>
</gene>
<dbReference type="PANTHER" id="PTHR46400">
    <property type="entry name" value="RING/U-BOX SUPERFAMILY PROTEIN"/>
    <property type="match status" value="1"/>
</dbReference>
<dbReference type="GO" id="GO:0008270">
    <property type="term" value="F:zinc ion binding"/>
    <property type="evidence" value="ECO:0007669"/>
    <property type="project" value="UniProtKB-KW"/>
</dbReference>
<dbReference type="InterPro" id="IPR013083">
    <property type="entry name" value="Znf_RING/FYVE/PHD"/>
</dbReference>
<dbReference type="Pfam" id="PF13639">
    <property type="entry name" value="zf-RING_2"/>
    <property type="match status" value="1"/>
</dbReference>
<keyword evidence="4" id="KW-0436">Ligase</keyword>
<organism evidence="4">
    <name type="scientific">Anthurium amnicola</name>
    <dbReference type="NCBI Taxonomy" id="1678845"/>
    <lineage>
        <taxon>Eukaryota</taxon>
        <taxon>Viridiplantae</taxon>
        <taxon>Streptophyta</taxon>
        <taxon>Embryophyta</taxon>
        <taxon>Tracheophyta</taxon>
        <taxon>Spermatophyta</taxon>
        <taxon>Magnoliopsida</taxon>
        <taxon>Liliopsida</taxon>
        <taxon>Araceae</taxon>
        <taxon>Pothoideae</taxon>
        <taxon>Potheae</taxon>
        <taxon>Anthurium</taxon>
    </lineage>
</organism>
<dbReference type="PROSITE" id="PS50089">
    <property type="entry name" value="ZF_RING_2"/>
    <property type="match status" value="1"/>
</dbReference>
<dbReference type="FunFam" id="3.30.40.10:FF:000226">
    <property type="entry name" value="E3 ubiquitin ligase BIG BROTHER"/>
    <property type="match status" value="1"/>
</dbReference>
<dbReference type="GO" id="GO:0046621">
    <property type="term" value="P:negative regulation of organ growth"/>
    <property type="evidence" value="ECO:0007669"/>
    <property type="project" value="InterPro"/>
</dbReference>